<evidence type="ECO:0000313" key="2">
    <source>
        <dbReference type="Proteomes" id="UP000807115"/>
    </source>
</evidence>
<protein>
    <submittedName>
        <fullName evidence="1">Uncharacterized protein</fullName>
    </submittedName>
</protein>
<sequence length="70" mass="7961">MAKWWWRNQWIEGRSRLAALVGRIGGLGGFGGTVACETVELHYIWHCDITKIYPLFHLQDAWSGGIMVNS</sequence>
<reference evidence="1" key="2">
    <citation type="submission" date="2020-10" db="EMBL/GenBank/DDBJ databases">
        <authorList>
            <person name="Cooper E.A."/>
            <person name="Brenton Z.W."/>
            <person name="Flinn B.S."/>
            <person name="Jenkins J."/>
            <person name="Shu S."/>
            <person name="Flowers D."/>
            <person name="Luo F."/>
            <person name="Wang Y."/>
            <person name="Xia P."/>
            <person name="Barry K."/>
            <person name="Daum C."/>
            <person name="Lipzen A."/>
            <person name="Yoshinaga Y."/>
            <person name="Schmutz J."/>
            <person name="Saski C."/>
            <person name="Vermerris W."/>
            <person name="Kresovich S."/>
        </authorList>
    </citation>
    <scope>NUCLEOTIDE SEQUENCE</scope>
</reference>
<proteinExistence type="predicted"/>
<dbReference type="EMBL" id="CM027689">
    <property type="protein sequence ID" value="KAG0515674.1"/>
    <property type="molecule type" value="Genomic_DNA"/>
</dbReference>
<name>A0A921Q4Z7_SORBI</name>
<gene>
    <name evidence="1" type="ORF">BDA96_10G299300</name>
</gene>
<dbReference type="Proteomes" id="UP000807115">
    <property type="component" value="Chromosome 10"/>
</dbReference>
<organism evidence="1 2">
    <name type="scientific">Sorghum bicolor</name>
    <name type="common">Sorghum</name>
    <name type="synonym">Sorghum vulgare</name>
    <dbReference type="NCBI Taxonomy" id="4558"/>
    <lineage>
        <taxon>Eukaryota</taxon>
        <taxon>Viridiplantae</taxon>
        <taxon>Streptophyta</taxon>
        <taxon>Embryophyta</taxon>
        <taxon>Tracheophyta</taxon>
        <taxon>Spermatophyta</taxon>
        <taxon>Magnoliopsida</taxon>
        <taxon>Liliopsida</taxon>
        <taxon>Poales</taxon>
        <taxon>Poaceae</taxon>
        <taxon>PACMAD clade</taxon>
        <taxon>Panicoideae</taxon>
        <taxon>Andropogonodae</taxon>
        <taxon>Andropogoneae</taxon>
        <taxon>Sorghinae</taxon>
        <taxon>Sorghum</taxon>
    </lineage>
</organism>
<accession>A0A921Q4Z7</accession>
<evidence type="ECO:0000313" key="1">
    <source>
        <dbReference type="EMBL" id="KAG0515674.1"/>
    </source>
</evidence>
<reference evidence="1" key="1">
    <citation type="journal article" date="2019" name="BMC Genomics">
        <title>A new reference genome for Sorghum bicolor reveals high levels of sequence similarity between sweet and grain genotypes: implications for the genetics of sugar metabolism.</title>
        <authorList>
            <person name="Cooper E.A."/>
            <person name="Brenton Z.W."/>
            <person name="Flinn B.S."/>
            <person name="Jenkins J."/>
            <person name="Shu S."/>
            <person name="Flowers D."/>
            <person name="Luo F."/>
            <person name="Wang Y."/>
            <person name="Xia P."/>
            <person name="Barry K."/>
            <person name="Daum C."/>
            <person name="Lipzen A."/>
            <person name="Yoshinaga Y."/>
            <person name="Schmutz J."/>
            <person name="Saski C."/>
            <person name="Vermerris W."/>
            <person name="Kresovich S."/>
        </authorList>
    </citation>
    <scope>NUCLEOTIDE SEQUENCE</scope>
</reference>
<dbReference type="AlphaFoldDB" id="A0A921Q4Z7"/>
<comment type="caution">
    <text evidence="1">The sequence shown here is derived from an EMBL/GenBank/DDBJ whole genome shotgun (WGS) entry which is preliminary data.</text>
</comment>